<dbReference type="SUPFAM" id="SSF50952">
    <property type="entry name" value="Soluble quinoprotein glucose dehydrogenase"/>
    <property type="match status" value="1"/>
</dbReference>
<feature type="region of interest" description="Disordered" evidence="1">
    <location>
        <begin position="27"/>
        <end position="83"/>
    </location>
</feature>
<dbReference type="InterPro" id="IPR011042">
    <property type="entry name" value="6-blade_b-propeller_TolB-like"/>
</dbReference>
<dbReference type="Gene3D" id="2.120.10.30">
    <property type="entry name" value="TolB, C-terminal domain"/>
    <property type="match status" value="1"/>
</dbReference>
<dbReference type="EMBL" id="FNIT01000001">
    <property type="protein sequence ID" value="SDN64957.1"/>
    <property type="molecule type" value="Genomic_DNA"/>
</dbReference>
<evidence type="ECO:0000259" key="3">
    <source>
        <dbReference type="Pfam" id="PF07995"/>
    </source>
</evidence>
<dbReference type="OrthoDB" id="9770043at2"/>
<keyword evidence="5" id="KW-1185">Reference proteome</keyword>
<organism evidence="4 5">
    <name type="scientific">Aureimonas jatrophae</name>
    <dbReference type="NCBI Taxonomy" id="1166073"/>
    <lineage>
        <taxon>Bacteria</taxon>
        <taxon>Pseudomonadati</taxon>
        <taxon>Pseudomonadota</taxon>
        <taxon>Alphaproteobacteria</taxon>
        <taxon>Hyphomicrobiales</taxon>
        <taxon>Aurantimonadaceae</taxon>
        <taxon>Aureimonas</taxon>
    </lineage>
</organism>
<dbReference type="InterPro" id="IPR011041">
    <property type="entry name" value="Quinoprot_gluc/sorb_DH_b-prop"/>
</dbReference>
<keyword evidence="2" id="KW-0732">Signal</keyword>
<evidence type="ECO:0000256" key="1">
    <source>
        <dbReference type="SAM" id="MobiDB-lite"/>
    </source>
</evidence>
<feature type="signal peptide" evidence="2">
    <location>
        <begin position="1"/>
        <end position="25"/>
    </location>
</feature>
<feature type="chain" id="PRO_5011621296" evidence="2">
    <location>
        <begin position="26"/>
        <end position="436"/>
    </location>
</feature>
<protein>
    <submittedName>
        <fullName evidence="4">Glucose/arabinose dehydrogenase, beta-propeller fold</fullName>
    </submittedName>
</protein>
<evidence type="ECO:0000313" key="4">
    <source>
        <dbReference type="EMBL" id="SDN64957.1"/>
    </source>
</evidence>
<feature type="compositionally biased region" description="Polar residues" evidence="1">
    <location>
        <begin position="44"/>
        <end position="54"/>
    </location>
</feature>
<reference evidence="4 5" key="1">
    <citation type="submission" date="2016-10" db="EMBL/GenBank/DDBJ databases">
        <authorList>
            <person name="de Groot N.N."/>
        </authorList>
    </citation>
    <scope>NUCLEOTIDE SEQUENCE [LARGE SCALE GENOMIC DNA]</scope>
    <source>
        <strain evidence="5">L7-484,KACC 16230,DSM 25025</strain>
    </source>
</reference>
<feature type="domain" description="Glucose/Sorbosone dehydrogenase" evidence="3">
    <location>
        <begin position="95"/>
        <end position="424"/>
    </location>
</feature>
<dbReference type="AlphaFoldDB" id="A0A1H0D467"/>
<dbReference type="STRING" id="1166073.SAMN05192530_101592"/>
<name>A0A1H0D467_9HYPH</name>
<evidence type="ECO:0000313" key="5">
    <source>
        <dbReference type="Proteomes" id="UP000198793"/>
    </source>
</evidence>
<dbReference type="InterPro" id="IPR012938">
    <property type="entry name" value="Glc/Sorbosone_DH"/>
</dbReference>
<evidence type="ECO:0000256" key="2">
    <source>
        <dbReference type="SAM" id="SignalP"/>
    </source>
</evidence>
<dbReference type="Proteomes" id="UP000198793">
    <property type="component" value="Unassembled WGS sequence"/>
</dbReference>
<proteinExistence type="predicted"/>
<accession>A0A1H0D467</accession>
<dbReference type="Pfam" id="PF07995">
    <property type="entry name" value="GSDH"/>
    <property type="match status" value="1"/>
</dbReference>
<sequence length="436" mass="46185">MRSSASTARFALLLAGTLLGGAAMAQDTNSQGERLPHVDGNAPATGTQASTGTPVETEAANVPSQEPAFANQTRAPQPAAQPEIRRETVAEGLPNGWAMEFLPDNRILFGAKGGQMMILPAVGQEGEPIEVSGVPEVASAGQGGLLDIALGPNFAEDGMIYYTFAEPRGGEGNGTSLGRAKLIMADAGARLENAEVIFQQMPTYDGDKHFGSRIVFDRDGMLFLGVGERSDTPIRDQAQDLGSGLGKVFRLNADGSVPQDNPFVGRDGAQAAIWSYGHRNIQSATLGPDGRVWTIEHGARGGDELNRPEAGKNYGWPVITYGEDYSGKPIGQGITAQEGMEQPIYYWDPVIGPSGMAIYAGDEFPEWRDAILAGGLVTQGLVVLRMDQEGRVASEERVPLDARIRDVKVGPDGAVYAMTEVRNGGGSTILRLTKAD</sequence>
<gene>
    <name evidence="4" type="ORF">SAMN05192530_101592</name>
</gene>
<dbReference type="PANTHER" id="PTHR19328">
    <property type="entry name" value="HEDGEHOG-INTERACTING PROTEIN"/>
    <property type="match status" value="1"/>
</dbReference>
<dbReference type="PANTHER" id="PTHR19328:SF75">
    <property type="entry name" value="ALDOSE SUGAR DEHYDROGENASE YLII"/>
    <property type="match status" value="1"/>
</dbReference>